<dbReference type="PANTHER" id="PTHR43569">
    <property type="entry name" value="AMIDOHYDROLASE"/>
    <property type="match status" value="1"/>
</dbReference>
<gene>
    <name evidence="3" type="ORF">EDC52_10723</name>
</gene>
<dbReference type="InterPro" id="IPR006680">
    <property type="entry name" value="Amidohydro-rel"/>
</dbReference>
<evidence type="ECO:0000313" key="3">
    <source>
        <dbReference type="EMBL" id="TCV94283.1"/>
    </source>
</evidence>
<dbReference type="SUPFAM" id="SSF51556">
    <property type="entry name" value="Metallo-dependent hydrolases"/>
    <property type="match status" value="1"/>
</dbReference>
<dbReference type="EMBL" id="SMCR01000007">
    <property type="protein sequence ID" value="TCV94283.1"/>
    <property type="molecule type" value="Genomic_DNA"/>
</dbReference>
<evidence type="ECO:0000313" key="4">
    <source>
        <dbReference type="Proteomes" id="UP000295719"/>
    </source>
</evidence>
<proteinExistence type="inferred from homology"/>
<name>A0A4R3YT50_9GAMM</name>
<dbReference type="Pfam" id="PF04909">
    <property type="entry name" value="Amidohydro_2"/>
    <property type="match status" value="1"/>
</dbReference>
<dbReference type="Gene3D" id="3.20.20.140">
    <property type="entry name" value="Metal-dependent hydrolases"/>
    <property type="match status" value="1"/>
</dbReference>
<dbReference type="RefSeq" id="WP_131865985.1">
    <property type="nucleotide sequence ID" value="NZ_SMCR01000007.1"/>
</dbReference>
<keyword evidence="4" id="KW-1185">Reference proteome</keyword>
<comment type="caution">
    <text evidence="3">The sequence shown here is derived from an EMBL/GenBank/DDBJ whole genome shotgun (WGS) entry which is preliminary data.</text>
</comment>
<dbReference type="InterPro" id="IPR052350">
    <property type="entry name" value="Metallo-dep_Lactonases"/>
</dbReference>
<dbReference type="Proteomes" id="UP000295719">
    <property type="component" value="Unassembled WGS sequence"/>
</dbReference>
<feature type="domain" description="Amidohydrolase-related" evidence="2">
    <location>
        <begin position="6"/>
        <end position="287"/>
    </location>
</feature>
<dbReference type="AlphaFoldDB" id="A0A4R3YT50"/>
<dbReference type="GO" id="GO:0016787">
    <property type="term" value="F:hydrolase activity"/>
    <property type="evidence" value="ECO:0007669"/>
    <property type="project" value="UniProtKB-KW"/>
</dbReference>
<sequence>MLRITDTHIHLWDLSRFDLPWLAGVPALNHDVSWSDYQACSHQAEWKVDKAMYVEVDVAPSQRDDESRYLYKICEDQTTAVCAGIISLDLLQPNTVERWLESGQKHRWVRGVRHVLHVDSQPPGSCLHPVFIENVNALGQAGLCFEACLRNEELCDLVTLAERTTESVLVLNHMGNVDASRLEQQPSYRQRWQQNIRLLSQFDSLYCKVSGINVPDQADMRLVRPAVEYALNSFREDRVVFATNFPVCNLGTGLAPWVETVRTLTAGQGSGYQSKLFRENANRLYRLA</sequence>
<protein>
    <submittedName>
        <fullName evidence="3">Putative TIM-barrel fold metal-dependent hydrolase</fullName>
    </submittedName>
</protein>
<keyword evidence="3" id="KW-0378">Hydrolase</keyword>
<reference evidence="3 4" key="1">
    <citation type="submission" date="2019-03" db="EMBL/GenBank/DDBJ databases">
        <title>Genomic Encyclopedia of Type Strains, Phase IV (KMG-IV): sequencing the most valuable type-strain genomes for metagenomic binning, comparative biology and taxonomic classification.</title>
        <authorList>
            <person name="Goeker M."/>
        </authorList>
    </citation>
    <scope>NUCLEOTIDE SEQUENCE [LARGE SCALE GENOMIC DNA]</scope>
    <source>
        <strain evidence="3 4">DSM 19580</strain>
    </source>
</reference>
<evidence type="ECO:0000259" key="2">
    <source>
        <dbReference type="Pfam" id="PF04909"/>
    </source>
</evidence>
<comment type="similarity">
    <text evidence="1">Belongs to the metallo-dependent hydrolases superfamily.</text>
</comment>
<accession>A0A4R3YT50</accession>
<dbReference type="InterPro" id="IPR032466">
    <property type="entry name" value="Metal_Hydrolase"/>
</dbReference>
<dbReference type="PANTHER" id="PTHR43569:SF2">
    <property type="entry name" value="AMIDOHYDROLASE-RELATED DOMAIN-CONTAINING PROTEIN"/>
    <property type="match status" value="1"/>
</dbReference>
<dbReference type="OrthoDB" id="9787654at2"/>
<evidence type="ECO:0000256" key="1">
    <source>
        <dbReference type="ARBA" id="ARBA00038310"/>
    </source>
</evidence>
<organism evidence="3 4">
    <name type="scientific">Biostraticola tofi</name>
    <dbReference type="NCBI Taxonomy" id="466109"/>
    <lineage>
        <taxon>Bacteria</taxon>
        <taxon>Pseudomonadati</taxon>
        <taxon>Pseudomonadota</taxon>
        <taxon>Gammaproteobacteria</taxon>
        <taxon>Enterobacterales</taxon>
        <taxon>Bruguierivoracaceae</taxon>
        <taxon>Biostraticola</taxon>
    </lineage>
</organism>